<dbReference type="InterPro" id="IPR003805">
    <property type="entry name" value="CobS"/>
</dbReference>
<feature type="transmembrane region" description="Helical" evidence="19">
    <location>
        <begin position="219"/>
        <end position="239"/>
    </location>
</feature>
<evidence type="ECO:0000256" key="7">
    <source>
        <dbReference type="ARBA" id="ARBA00022475"/>
    </source>
</evidence>
<evidence type="ECO:0000256" key="3">
    <source>
        <dbReference type="ARBA" id="ARBA00004663"/>
    </source>
</evidence>
<keyword evidence="7 19" id="KW-1003">Cell membrane</keyword>
<dbReference type="RefSeq" id="WP_188681008.1">
    <property type="nucleotide sequence ID" value="NZ_BMNY01000001.1"/>
</dbReference>
<evidence type="ECO:0000313" key="21">
    <source>
        <dbReference type="Proteomes" id="UP000632195"/>
    </source>
</evidence>
<reference evidence="20" key="1">
    <citation type="journal article" date="2014" name="Int. J. Syst. Evol. Microbiol.">
        <title>Complete genome sequence of Corynebacterium casei LMG S-19264T (=DSM 44701T), isolated from a smear-ripened cheese.</title>
        <authorList>
            <consortium name="US DOE Joint Genome Institute (JGI-PGF)"/>
            <person name="Walter F."/>
            <person name="Albersmeier A."/>
            <person name="Kalinowski J."/>
            <person name="Ruckert C."/>
        </authorList>
    </citation>
    <scope>NUCLEOTIDE SEQUENCE</scope>
    <source>
        <strain evidence="20">JCM 13583</strain>
    </source>
</reference>
<sequence length="259" mass="27389">MALDGFRSALSFLTRIPAGSFRFSDTYVLYFSAVSLVTGTIGALPMLLSPITGQLAASSLSVALLLIFTGYHHADAVIDCGDALMKTGTVEERRAALKDGRTGTGGIVTFVILYGALLSAFSSTPFPFFAFLLAEMASKSSMVLSALHGRPFGRGMGQSFRESLDRRRAPSVLANTLPQLVLALLFPGPGAYSLLVAVASSIAASLFLHRAFGGFNGDVLGLTGEIGRISFAVSFLILARLHMYPDLCLLHSLLASSRS</sequence>
<evidence type="ECO:0000256" key="18">
    <source>
        <dbReference type="ARBA" id="ARBA00049504"/>
    </source>
</evidence>
<reference evidence="20" key="2">
    <citation type="submission" date="2022-09" db="EMBL/GenBank/DDBJ databases">
        <authorList>
            <person name="Sun Q."/>
            <person name="Ohkuma M."/>
        </authorList>
    </citation>
    <scope>NUCLEOTIDE SEQUENCE</scope>
    <source>
        <strain evidence="20">JCM 13583</strain>
    </source>
</reference>
<organism evidence="20 21">
    <name type="scientific">Thermogymnomonas acidicola</name>
    <dbReference type="NCBI Taxonomy" id="399579"/>
    <lineage>
        <taxon>Archaea</taxon>
        <taxon>Methanobacteriati</taxon>
        <taxon>Thermoplasmatota</taxon>
        <taxon>Thermoplasmata</taxon>
        <taxon>Thermoplasmatales</taxon>
        <taxon>Thermogymnomonas</taxon>
    </lineage>
</organism>
<evidence type="ECO:0000256" key="19">
    <source>
        <dbReference type="HAMAP-Rule" id="MF_00719"/>
    </source>
</evidence>
<evidence type="ECO:0000256" key="15">
    <source>
        <dbReference type="ARBA" id="ARBA00032605"/>
    </source>
</evidence>
<evidence type="ECO:0000256" key="17">
    <source>
        <dbReference type="ARBA" id="ARBA00048623"/>
    </source>
</evidence>
<dbReference type="GO" id="GO:0009236">
    <property type="term" value="P:cobalamin biosynthetic process"/>
    <property type="evidence" value="ECO:0007669"/>
    <property type="project" value="UniProtKB-UniRule"/>
</dbReference>
<name>A0AA37BRJ9_9ARCH</name>
<dbReference type="AlphaFoldDB" id="A0AA37BRJ9"/>
<evidence type="ECO:0000256" key="13">
    <source>
        <dbReference type="ARBA" id="ARBA00023136"/>
    </source>
</evidence>
<evidence type="ECO:0000256" key="11">
    <source>
        <dbReference type="ARBA" id="ARBA00022842"/>
    </source>
</evidence>
<keyword evidence="9 19" id="KW-0808">Transferase</keyword>
<evidence type="ECO:0000256" key="5">
    <source>
        <dbReference type="ARBA" id="ARBA00013200"/>
    </source>
</evidence>
<comment type="subcellular location">
    <subcellularLocation>
        <location evidence="2 19">Cell membrane</location>
        <topology evidence="2 19">Multi-pass membrane protein</topology>
    </subcellularLocation>
</comment>
<accession>A0AA37BRJ9</accession>
<evidence type="ECO:0000256" key="10">
    <source>
        <dbReference type="ARBA" id="ARBA00022692"/>
    </source>
</evidence>
<dbReference type="HAMAP" id="MF_00719">
    <property type="entry name" value="CobS"/>
    <property type="match status" value="1"/>
</dbReference>
<gene>
    <name evidence="19" type="primary">cobS</name>
    <name evidence="20" type="ORF">GCM10007108_11190</name>
</gene>
<feature type="transmembrane region" description="Helical" evidence="19">
    <location>
        <begin position="27"/>
        <end position="48"/>
    </location>
</feature>
<dbReference type="GO" id="GO:0008818">
    <property type="term" value="F:cobalamin 5'-phosphate synthase activity"/>
    <property type="evidence" value="ECO:0007669"/>
    <property type="project" value="UniProtKB-UniRule"/>
</dbReference>
<comment type="catalytic activity">
    <reaction evidence="18 19">
        <text>alpha-ribazole 5'-phosphate + adenosylcob(III)inamide-GDP = adenosylcob(III)alamin 5'-phosphate + GMP + H(+)</text>
        <dbReference type="Rhea" id="RHEA:23560"/>
        <dbReference type="ChEBI" id="CHEBI:15378"/>
        <dbReference type="ChEBI" id="CHEBI:57918"/>
        <dbReference type="ChEBI" id="CHEBI:58115"/>
        <dbReference type="ChEBI" id="CHEBI:60487"/>
        <dbReference type="ChEBI" id="CHEBI:60493"/>
        <dbReference type="EC" id="2.7.8.26"/>
    </reaction>
</comment>
<evidence type="ECO:0000256" key="8">
    <source>
        <dbReference type="ARBA" id="ARBA00022573"/>
    </source>
</evidence>
<keyword evidence="8 19" id="KW-0169">Cobalamin biosynthesis</keyword>
<comment type="pathway">
    <text evidence="3 19">Cofactor biosynthesis; adenosylcobalamin biosynthesis; adenosylcobalamin from cob(II)yrinate a,c-diamide: step 7/7.</text>
</comment>
<evidence type="ECO:0000256" key="9">
    <source>
        <dbReference type="ARBA" id="ARBA00022679"/>
    </source>
</evidence>
<feature type="transmembrane region" description="Helical" evidence="19">
    <location>
        <begin position="107"/>
        <end position="134"/>
    </location>
</feature>
<comment type="cofactor">
    <cofactor evidence="1 19">
        <name>Mg(2+)</name>
        <dbReference type="ChEBI" id="CHEBI:18420"/>
    </cofactor>
</comment>
<protein>
    <recommendedName>
        <fullName evidence="6 19">Adenosylcobinamide-GDP ribazoletransferase</fullName>
        <ecNumber evidence="5 19">2.7.8.26</ecNumber>
    </recommendedName>
    <alternativeName>
        <fullName evidence="16 19">Cobalamin synthase</fullName>
    </alternativeName>
    <alternativeName>
        <fullName evidence="15 19">Cobalamin-5'-phosphate synthase</fullName>
    </alternativeName>
</protein>
<evidence type="ECO:0000256" key="2">
    <source>
        <dbReference type="ARBA" id="ARBA00004651"/>
    </source>
</evidence>
<evidence type="ECO:0000256" key="1">
    <source>
        <dbReference type="ARBA" id="ARBA00001946"/>
    </source>
</evidence>
<keyword evidence="13 19" id="KW-0472">Membrane</keyword>
<feature type="transmembrane region" description="Helical" evidence="19">
    <location>
        <begin position="192"/>
        <end position="212"/>
    </location>
</feature>
<dbReference type="PANTHER" id="PTHR34148">
    <property type="entry name" value="ADENOSYLCOBINAMIDE-GDP RIBAZOLETRANSFERASE"/>
    <property type="match status" value="1"/>
</dbReference>
<evidence type="ECO:0000313" key="20">
    <source>
        <dbReference type="EMBL" id="GGM75019.1"/>
    </source>
</evidence>
<keyword evidence="10 19" id="KW-0812">Transmembrane</keyword>
<evidence type="ECO:0000256" key="12">
    <source>
        <dbReference type="ARBA" id="ARBA00022989"/>
    </source>
</evidence>
<comment type="caution">
    <text evidence="20">The sequence shown here is derived from an EMBL/GenBank/DDBJ whole genome shotgun (WGS) entry which is preliminary data.</text>
</comment>
<evidence type="ECO:0000256" key="16">
    <source>
        <dbReference type="ARBA" id="ARBA00032853"/>
    </source>
</evidence>
<evidence type="ECO:0000256" key="6">
    <source>
        <dbReference type="ARBA" id="ARBA00015850"/>
    </source>
</evidence>
<keyword evidence="21" id="KW-1185">Reference proteome</keyword>
<evidence type="ECO:0000256" key="4">
    <source>
        <dbReference type="ARBA" id="ARBA00010561"/>
    </source>
</evidence>
<dbReference type="EC" id="2.7.8.26" evidence="5 19"/>
<comment type="similarity">
    <text evidence="4 19">Belongs to the CobS family.</text>
</comment>
<dbReference type="NCBIfam" id="TIGR00317">
    <property type="entry name" value="cobS"/>
    <property type="match status" value="1"/>
</dbReference>
<dbReference type="Proteomes" id="UP000632195">
    <property type="component" value="Unassembled WGS sequence"/>
</dbReference>
<keyword evidence="11 19" id="KW-0460">Magnesium</keyword>
<dbReference type="GO" id="GO:0051073">
    <property type="term" value="F:adenosylcobinamide-GDP ribazoletransferase activity"/>
    <property type="evidence" value="ECO:0007669"/>
    <property type="project" value="UniProtKB-UniRule"/>
</dbReference>
<keyword evidence="12 19" id="KW-1133">Transmembrane helix</keyword>
<dbReference type="PANTHER" id="PTHR34148:SF1">
    <property type="entry name" value="ADENOSYLCOBINAMIDE-GDP RIBAZOLETRANSFERASE"/>
    <property type="match status" value="1"/>
</dbReference>
<proteinExistence type="inferred from homology"/>
<dbReference type="EMBL" id="BMNY01000001">
    <property type="protein sequence ID" value="GGM75019.1"/>
    <property type="molecule type" value="Genomic_DNA"/>
</dbReference>
<dbReference type="Pfam" id="PF02654">
    <property type="entry name" value="CobS"/>
    <property type="match status" value="1"/>
</dbReference>
<comment type="catalytic activity">
    <reaction evidence="17 19">
        <text>alpha-ribazole + adenosylcob(III)inamide-GDP = adenosylcob(III)alamin + GMP + H(+)</text>
        <dbReference type="Rhea" id="RHEA:16049"/>
        <dbReference type="ChEBI" id="CHEBI:10329"/>
        <dbReference type="ChEBI" id="CHEBI:15378"/>
        <dbReference type="ChEBI" id="CHEBI:18408"/>
        <dbReference type="ChEBI" id="CHEBI:58115"/>
        <dbReference type="ChEBI" id="CHEBI:60487"/>
        <dbReference type="EC" id="2.7.8.26"/>
    </reaction>
</comment>
<evidence type="ECO:0000256" key="14">
    <source>
        <dbReference type="ARBA" id="ARBA00025228"/>
    </source>
</evidence>
<dbReference type="GO" id="GO:0005886">
    <property type="term" value="C:plasma membrane"/>
    <property type="evidence" value="ECO:0007669"/>
    <property type="project" value="UniProtKB-SubCell"/>
</dbReference>
<comment type="function">
    <text evidence="14 19">Joins adenosylcobinamide-GDP and alpha-ribazole to generate adenosylcobalamin (Ado-cobalamin). Also synthesizes adenosylcobalamin 5'-phosphate from adenosylcobinamide-GDP and alpha-ribazole 5'-phosphate.</text>
</comment>
<feature type="transmembrane region" description="Helical" evidence="19">
    <location>
        <begin position="55"/>
        <end position="74"/>
    </location>
</feature>